<evidence type="ECO:0000313" key="1">
    <source>
        <dbReference type="EMBL" id="KVP98179.1"/>
    </source>
</evidence>
<gene>
    <name evidence="1" type="ORF">WJ96_06295</name>
</gene>
<proteinExistence type="predicted"/>
<reference evidence="1 2" key="1">
    <citation type="submission" date="2015-11" db="EMBL/GenBank/DDBJ databases">
        <title>Expanding the genomic diversity of Burkholderia species for the development of highly accurate diagnostics.</title>
        <authorList>
            <person name="Sahl J."/>
            <person name="Keim P."/>
            <person name="Wagner D."/>
        </authorList>
    </citation>
    <scope>NUCLEOTIDE SEQUENCE [LARGE SCALE GENOMIC DNA]</scope>
    <source>
        <strain evidence="1 2">MSMB1808WGS</strain>
    </source>
</reference>
<protein>
    <submittedName>
        <fullName evidence="1">Uncharacterized protein</fullName>
    </submittedName>
</protein>
<comment type="caution">
    <text evidence="1">The sequence shown here is derived from an EMBL/GenBank/DDBJ whole genome shotgun (WGS) entry which is preliminary data.</text>
</comment>
<evidence type="ECO:0000313" key="2">
    <source>
        <dbReference type="Proteomes" id="UP000056453"/>
    </source>
</evidence>
<dbReference type="AlphaFoldDB" id="A0AAW3MRG4"/>
<accession>A0AAW3MRG4</accession>
<name>A0AAW3MRG4_9BURK</name>
<dbReference type="Proteomes" id="UP000056453">
    <property type="component" value="Unassembled WGS sequence"/>
</dbReference>
<organism evidence="1 2">
    <name type="scientific">Burkholderia ubonensis</name>
    <dbReference type="NCBI Taxonomy" id="101571"/>
    <lineage>
        <taxon>Bacteria</taxon>
        <taxon>Pseudomonadati</taxon>
        <taxon>Pseudomonadota</taxon>
        <taxon>Betaproteobacteria</taxon>
        <taxon>Burkholderiales</taxon>
        <taxon>Burkholderiaceae</taxon>
        <taxon>Burkholderia</taxon>
        <taxon>Burkholderia cepacia complex</taxon>
    </lineage>
</organism>
<sequence>MWVTPVEIEFYITQTALPSDVPGVLDIAKNGFLLHMKDERPLLAEWDRVYCQFVHAGARLNTSDVHAWAALTYPLDKTARPPEHPVHTLVPGGPARNWPG</sequence>
<dbReference type="RefSeq" id="WP_059925261.1">
    <property type="nucleotide sequence ID" value="NZ_LPBG01000047.1"/>
</dbReference>
<dbReference type="EMBL" id="LPBJ01000047">
    <property type="protein sequence ID" value="KVP98179.1"/>
    <property type="molecule type" value="Genomic_DNA"/>
</dbReference>
<keyword evidence="2" id="KW-1185">Reference proteome</keyword>